<evidence type="ECO:0000256" key="1">
    <source>
        <dbReference type="SAM" id="MobiDB-lite"/>
    </source>
</evidence>
<feature type="region of interest" description="Disordered" evidence="1">
    <location>
        <begin position="60"/>
        <end position="136"/>
    </location>
</feature>
<dbReference type="AlphaFoldDB" id="A0A7J6WT71"/>
<keyword evidence="3" id="KW-1185">Reference proteome</keyword>
<gene>
    <name evidence="2" type="ORF">FRX31_010574</name>
</gene>
<reference evidence="2 3" key="1">
    <citation type="submission" date="2020-06" db="EMBL/GenBank/DDBJ databases">
        <title>Transcriptomic and genomic resources for Thalictrum thalictroides and T. hernandezii: Facilitating candidate gene discovery in an emerging model plant lineage.</title>
        <authorList>
            <person name="Arias T."/>
            <person name="Riano-Pachon D.M."/>
            <person name="Di Stilio V.S."/>
        </authorList>
    </citation>
    <scope>NUCLEOTIDE SEQUENCE [LARGE SCALE GENOMIC DNA]</scope>
    <source>
        <strain evidence="3">cv. WT478/WT964</strain>
        <tissue evidence="2">Leaves</tissue>
    </source>
</reference>
<proteinExistence type="predicted"/>
<feature type="region of interest" description="Disordered" evidence="1">
    <location>
        <begin position="1"/>
        <end position="48"/>
    </location>
</feature>
<organism evidence="2 3">
    <name type="scientific">Thalictrum thalictroides</name>
    <name type="common">Rue-anemone</name>
    <name type="synonym">Anemone thalictroides</name>
    <dbReference type="NCBI Taxonomy" id="46969"/>
    <lineage>
        <taxon>Eukaryota</taxon>
        <taxon>Viridiplantae</taxon>
        <taxon>Streptophyta</taxon>
        <taxon>Embryophyta</taxon>
        <taxon>Tracheophyta</taxon>
        <taxon>Spermatophyta</taxon>
        <taxon>Magnoliopsida</taxon>
        <taxon>Ranunculales</taxon>
        <taxon>Ranunculaceae</taxon>
        <taxon>Thalictroideae</taxon>
        <taxon>Thalictrum</taxon>
    </lineage>
</organism>
<dbReference type="Proteomes" id="UP000554482">
    <property type="component" value="Unassembled WGS sequence"/>
</dbReference>
<accession>A0A7J6WT71</accession>
<feature type="compositionally biased region" description="Low complexity" evidence="1">
    <location>
        <begin position="23"/>
        <end position="39"/>
    </location>
</feature>
<dbReference type="EMBL" id="JABWDY010011394">
    <property type="protein sequence ID" value="KAF5199840.1"/>
    <property type="molecule type" value="Genomic_DNA"/>
</dbReference>
<evidence type="ECO:0000313" key="2">
    <source>
        <dbReference type="EMBL" id="KAF5199840.1"/>
    </source>
</evidence>
<feature type="compositionally biased region" description="Polar residues" evidence="1">
    <location>
        <begin position="10"/>
        <end position="22"/>
    </location>
</feature>
<name>A0A7J6WT71_THATH</name>
<protein>
    <submittedName>
        <fullName evidence="2">Uncharacterized protein</fullName>
    </submittedName>
</protein>
<comment type="caution">
    <text evidence="2">The sequence shown here is derived from an EMBL/GenBank/DDBJ whole genome shotgun (WGS) entry which is preliminary data.</text>
</comment>
<evidence type="ECO:0000313" key="3">
    <source>
        <dbReference type="Proteomes" id="UP000554482"/>
    </source>
</evidence>
<sequence length="157" mass="16541">MENSGKKVSRTPSSTSQNSALRSGNCSSLSVGSDSSRSGTKLLYPVSFDPNPILVMSKSESFGDLPLMPLPSPPISKRNLGKEVAGIQISSRSYPGSEKYDSSSADSQKYEESEENSKSDGVPDSPVIGSSPYIPSSAKLRSCDVYVGVPSSKPSIL</sequence>
<feature type="compositionally biased region" description="Basic and acidic residues" evidence="1">
    <location>
        <begin position="108"/>
        <end position="118"/>
    </location>
</feature>